<evidence type="ECO:0000256" key="1">
    <source>
        <dbReference type="SAM" id="MobiDB-lite"/>
    </source>
</evidence>
<feature type="compositionally biased region" description="Acidic residues" evidence="1">
    <location>
        <begin position="204"/>
        <end position="226"/>
    </location>
</feature>
<name>A0A3G3IJ24_9ARCH</name>
<feature type="region of interest" description="Disordered" evidence="1">
    <location>
        <begin position="203"/>
        <end position="226"/>
    </location>
</feature>
<dbReference type="Proteomes" id="UP000273278">
    <property type="component" value="Chromosome"/>
</dbReference>
<organism evidence="2 3">
    <name type="scientific">Methanomethylophilus alvi</name>
    <dbReference type="NCBI Taxonomy" id="1291540"/>
    <lineage>
        <taxon>Archaea</taxon>
        <taxon>Methanobacteriati</taxon>
        <taxon>Thermoplasmatota</taxon>
        <taxon>Thermoplasmata</taxon>
        <taxon>Methanomassiliicoccales</taxon>
        <taxon>Methanomethylophilaceae</taxon>
        <taxon>Methanomethylophilus</taxon>
    </lineage>
</organism>
<proteinExistence type="predicted"/>
<evidence type="ECO:0000313" key="3">
    <source>
        <dbReference type="Proteomes" id="UP000273278"/>
    </source>
</evidence>
<protein>
    <submittedName>
        <fullName evidence="2">Uncharacterized protein</fullName>
    </submittedName>
</protein>
<dbReference type="GeneID" id="41322378"/>
<gene>
    <name evidence="2" type="ORF">BKD89_07905</name>
</gene>
<dbReference type="EMBL" id="CP017686">
    <property type="protein sequence ID" value="AYQ55708.1"/>
    <property type="molecule type" value="Genomic_DNA"/>
</dbReference>
<reference evidence="2 3" key="1">
    <citation type="submission" date="2016-10" db="EMBL/GenBank/DDBJ databases">
        <title>Complete genome of the TMA-utilizing, human hosted archaeon Methanomethylophilus alvus Gen. nov, sp. nov., strain Mx-05, derived from a pure culture.</title>
        <authorList>
            <person name="Brugere J.-F."/>
            <person name="Ben Hania W."/>
            <person name="Chaudhary P.P."/>
            <person name="Gaci N."/>
            <person name="Borrel G."/>
            <person name="Cao Van Tuat L."/>
            <person name="Fardeau M.-L."/>
            <person name="Harris H.M.B."/>
            <person name="O'Toole P.W."/>
            <person name="Ollivier B."/>
        </authorList>
    </citation>
    <scope>NUCLEOTIDE SEQUENCE [LARGE SCALE GENOMIC DNA]</scope>
    <source>
        <strain evidence="2 3">Mx-05</strain>
    </source>
</reference>
<dbReference type="AlphaFoldDB" id="A0A3G3IJ24"/>
<accession>A0A3G3IJ24</accession>
<dbReference type="PANTHER" id="PTHR42195:SF1">
    <property type="entry name" value="ZINC FINGER PROTEIN"/>
    <property type="match status" value="1"/>
</dbReference>
<evidence type="ECO:0000313" key="2">
    <source>
        <dbReference type="EMBL" id="AYQ55708.1"/>
    </source>
</evidence>
<sequence length="226" mass="25841">MADDLPDTILYQCPDCADVTEHKILKAKMGRSSVSGTFQCGECGRVFTGTIRLPRKIEVKVMFSDQDVTEVTRTVLMEDEIVQVGDEFDLDDGRHVQITYIDNAEGKRRKSCPAPEVKALWVKSFDILHVKASINDYKRTYPMYLEAEPDDEFTIGMIMNFDTWDAVIHAIKTKTKLMRRGTAEARDIVRIYGKKLNGQRPEEILVDEDEPFDESLYDDGTMDLDE</sequence>
<dbReference type="RefSeq" id="WP_022532602.1">
    <property type="nucleotide sequence ID" value="NZ_CAYARO010000001.1"/>
</dbReference>
<dbReference type="InterPro" id="IPR012041">
    <property type="entry name" value="Znf_CPxCG-like"/>
</dbReference>
<dbReference type="Pfam" id="PF19769">
    <property type="entry name" value="CPxCG_zf"/>
    <property type="match status" value="1"/>
</dbReference>
<dbReference type="PANTHER" id="PTHR42195">
    <property type="entry name" value="UCP015877 FAMILY PROTEIN"/>
    <property type="match status" value="1"/>
</dbReference>